<evidence type="ECO:0000313" key="2">
    <source>
        <dbReference type="EMBL" id="RUL60020.1"/>
    </source>
</evidence>
<feature type="chain" id="PRO_5019509612" evidence="1">
    <location>
        <begin position="20"/>
        <end position="387"/>
    </location>
</feature>
<gene>
    <name evidence="2" type="ORF">EHV08_09850</name>
</gene>
<sequence>MRKYIILLVLTAVASFGFAQERNGNRMIVHQKSGKNVVYAVDAIDSISFKHVENYSVPMEVKEKFAQSVSIKFNKPDECPKFYVYYGKASANIGGENLRDSIIKNHQLERTTEGVFTITGLVYGTEYDFYTLAIDEYGITCGIEHASATTAASAGDDFVISITDITGDNANISITPKDLTMPFYYCAVTASAYDKGIENYGSTPAADQAWWAWIAGMYGMTWQEVMKGQRRDGVQQFTLKDEIMSPIWDTEYKVYCYGINDDGELLTDLYLKDFRTPAPVPSDNQLTIKIEKIYSDGADVKITTTNNDPFFIDAQRKKYFDAYYNGDDDAFMRKLISDMQGVNGLIYNGSQTVRVNCQQSGTEYVLLVCGYNGGPTTQLHKINFTTE</sequence>
<accession>A0A432LMH5</accession>
<keyword evidence="1" id="KW-0732">Signal</keyword>
<protein>
    <submittedName>
        <fullName evidence="2">Uncharacterized protein</fullName>
    </submittedName>
</protein>
<evidence type="ECO:0000313" key="3">
    <source>
        <dbReference type="Proteomes" id="UP000278983"/>
    </source>
</evidence>
<proteinExistence type="predicted"/>
<dbReference type="EMBL" id="RYYU01000001">
    <property type="protein sequence ID" value="RUL60020.1"/>
    <property type="molecule type" value="Genomic_DNA"/>
</dbReference>
<comment type="caution">
    <text evidence="2">The sequence shown here is derived from an EMBL/GenBank/DDBJ whole genome shotgun (WGS) entry which is preliminary data.</text>
</comment>
<reference evidence="2 3" key="1">
    <citation type="submission" date="2018-12" db="EMBL/GenBank/DDBJ databases">
        <title>Genome sequencing of Prevotella sp. KCOM 3155 (= JS262).</title>
        <authorList>
            <person name="Kook J.-K."/>
            <person name="Park S.-N."/>
            <person name="Lim Y.K."/>
        </authorList>
    </citation>
    <scope>NUCLEOTIDE SEQUENCE [LARGE SCALE GENOMIC DNA]</scope>
    <source>
        <strain evidence="2 3">KCOM 3155</strain>
    </source>
</reference>
<name>A0A432LMH5_9BACT</name>
<dbReference type="AlphaFoldDB" id="A0A432LMH5"/>
<organism evidence="2 3">
    <name type="scientific">Prevotella koreensis</name>
    <dbReference type="NCBI Taxonomy" id="2490854"/>
    <lineage>
        <taxon>Bacteria</taxon>
        <taxon>Pseudomonadati</taxon>
        <taxon>Bacteroidota</taxon>
        <taxon>Bacteroidia</taxon>
        <taxon>Bacteroidales</taxon>
        <taxon>Prevotellaceae</taxon>
        <taxon>Prevotella</taxon>
    </lineage>
</organism>
<evidence type="ECO:0000256" key="1">
    <source>
        <dbReference type="SAM" id="SignalP"/>
    </source>
</evidence>
<feature type="signal peptide" evidence="1">
    <location>
        <begin position="1"/>
        <end position="19"/>
    </location>
</feature>
<dbReference type="RefSeq" id="WP_126679115.1">
    <property type="nucleotide sequence ID" value="NZ_RYYU01000001.1"/>
</dbReference>
<dbReference type="OrthoDB" id="1070809at2"/>
<keyword evidence="3" id="KW-1185">Reference proteome</keyword>
<dbReference type="Proteomes" id="UP000278983">
    <property type="component" value="Unassembled WGS sequence"/>
</dbReference>